<dbReference type="SMART" id="SM00645">
    <property type="entry name" value="Pept_C1"/>
    <property type="match status" value="1"/>
</dbReference>
<evidence type="ECO:0000313" key="7">
    <source>
        <dbReference type="RefSeq" id="XP_022728901.1"/>
    </source>
</evidence>
<dbReference type="GO" id="GO:0006508">
    <property type="term" value="P:proteolysis"/>
    <property type="evidence" value="ECO:0007669"/>
    <property type="project" value="UniProtKB-KW"/>
</dbReference>
<dbReference type="Proteomes" id="UP000515121">
    <property type="component" value="Unplaced"/>
</dbReference>
<reference evidence="7" key="1">
    <citation type="submission" date="2025-08" db="UniProtKB">
        <authorList>
            <consortium name="RefSeq"/>
        </authorList>
    </citation>
    <scope>IDENTIFICATION</scope>
    <source>
        <tissue evidence="7">Fruit stalk</tissue>
    </source>
</reference>
<keyword evidence="6" id="KW-1185">Reference proteome</keyword>
<evidence type="ECO:0000256" key="1">
    <source>
        <dbReference type="ARBA" id="ARBA00008455"/>
    </source>
</evidence>
<dbReference type="RefSeq" id="XP_022728901.1">
    <property type="nucleotide sequence ID" value="XM_022873166.1"/>
</dbReference>
<keyword evidence="4" id="KW-0788">Thiol protease</keyword>
<evidence type="ECO:0000256" key="2">
    <source>
        <dbReference type="ARBA" id="ARBA00022670"/>
    </source>
</evidence>
<dbReference type="InterPro" id="IPR038765">
    <property type="entry name" value="Papain-like_cys_pep_sf"/>
</dbReference>
<dbReference type="Gene3D" id="3.90.70.10">
    <property type="entry name" value="Cysteine proteinases"/>
    <property type="match status" value="2"/>
</dbReference>
<comment type="similarity">
    <text evidence="1">Belongs to the peptidase C1 family.</text>
</comment>
<evidence type="ECO:0000313" key="6">
    <source>
        <dbReference type="Proteomes" id="UP000515121"/>
    </source>
</evidence>
<keyword evidence="3" id="KW-0378">Hydrolase</keyword>
<dbReference type="KEGG" id="dzi:111284502"/>
<dbReference type="OrthoDB" id="1651340at2759"/>
<dbReference type="InterPro" id="IPR000668">
    <property type="entry name" value="Peptidase_C1A_C"/>
</dbReference>
<keyword evidence="2" id="KW-0645">Protease</keyword>
<proteinExistence type="inferred from homology"/>
<dbReference type="SUPFAM" id="SSF54001">
    <property type="entry name" value="Cysteine proteinases"/>
    <property type="match status" value="1"/>
</dbReference>
<dbReference type="Pfam" id="PF00112">
    <property type="entry name" value="Peptidase_C1"/>
    <property type="match status" value="2"/>
</dbReference>
<protein>
    <submittedName>
        <fullName evidence="7">Cathepsin L2-like</fullName>
    </submittedName>
</protein>
<feature type="domain" description="Peptidase C1A papain C-terminal" evidence="5">
    <location>
        <begin position="29"/>
        <end position="196"/>
    </location>
</feature>
<organism evidence="6 7">
    <name type="scientific">Durio zibethinus</name>
    <name type="common">Durian</name>
    <dbReference type="NCBI Taxonomy" id="66656"/>
    <lineage>
        <taxon>Eukaryota</taxon>
        <taxon>Viridiplantae</taxon>
        <taxon>Streptophyta</taxon>
        <taxon>Embryophyta</taxon>
        <taxon>Tracheophyta</taxon>
        <taxon>Spermatophyta</taxon>
        <taxon>Magnoliopsida</taxon>
        <taxon>eudicotyledons</taxon>
        <taxon>Gunneridae</taxon>
        <taxon>Pentapetalae</taxon>
        <taxon>rosids</taxon>
        <taxon>malvids</taxon>
        <taxon>Malvales</taxon>
        <taxon>Malvaceae</taxon>
        <taxon>Helicteroideae</taxon>
        <taxon>Durio</taxon>
    </lineage>
</organism>
<dbReference type="PANTHER" id="PTHR12411">
    <property type="entry name" value="CYSTEINE PROTEASE FAMILY C1-RELATED"/>
    <property type="match status" value="1"/>
</dbReference>
<dbReference type="InterPro" id="IPR013128">
    <property type="entry name" value="Peptidase_C1A"/>
</dbReference>
<dbReference type="GeneID" id="111284502"/>
<dbReference type="AlphaFoldDB" id="A0A6P5XLY4"/>
<evidence type="ECO:0000256" key="3">
    <source>
        <dbReference type="ARBA" id="ARBA00022801"/>
    </source>
</evidence>
<evidence type="ECO:0000256" key="4">
    <source>
        <dbReference type="ARBA" id="ARBA00022807"/>
    </source>
</evidence>
<gene>
    <name evidence="7" type="primary">LOC111284502</name>
</gene>
<dbReference type="GO" id="GO:0008234">
    <property type="term" value="F:cysteine-type peptidase activity"/>
    <property type="evidence" value="ECO:0007669"/>
    <property type="project" value="UniProtKB-KW"/>
</dbReference>
<accession>A0A6P5XLY4</accession>
<evidence type="ECO:0000259" key="5">
    <source>
        <dbReference type="SMART" id="SM00645"/>
    </source>
</evidence>
<name>A0A6P5XLY4_DURZI</name>
<sequence length="200" mass="22868">MLAITVIHAHWIHLPNILSGICPVKTTHVKCGCLILHLRNQGKMQSCWAMTTVSLLESVWSLKFNKAPSLLSPQMLVDCIQENSDELEGRRDCYQHSVVKALEWLKKNEPTVRVKIENYRTIVGEDKSQILMKVARRHVAAVTEAYQEFIYLKYEIYEGPEKETDEPPPLHAILIVGYGTEGQGADAKNYWLVIRLVQKQ</sequence>